<dbReference type="InterPro" id="IPR037401">
    <property type="entry name" value="SnoaL-like"/>
</dbReference>
<evidence type="ECO:0000313" key="4">
    <source>
        <dbReference type="Proteomes" id="UP000193467"/>
    </source>
</evidence>
<dbReference type="Pfam" id="PF12680">
    <property type="entry name" value="SnoaL_2"/>
    <property type="match status" value="1"/>
</dbReference>
<protein>
    <recommendedName>
        <fullName evidence="2">SnoaL-like domain-containing protein</fullName>
    </recommendedName>
</protein>
<dbReference type="EMBL" id="MCGR01000107">
    <property type="protein sequence ID" value="ORY51769.1"/>
    <property type="molecule type" value="Genomic_DNA"/>
</dbReference>
<dbReference type="GO" id="GO:0030638">
    <property type="term" value="P:polyketide metabolic process"/>
    <property type="evidence" value="ECO:0007669"/>
    <property type="project" value="InterPro"/>
</dbReference>
<accession>A0A1Y2CXK3</accession>
<feature type="domain" description="SnoaL-like" evidence="2">
    <location>
        <begin position="248"/>
        <end position="357"/>
    </location>
</feature>
<comment type="caution">
    <text evidence="3">The sequence shown here is derived from an EMBL/GenBank/DDBJ whole genome shotgun (WGS) entry which is preliminary data.</text>
</comment>
<feature type="region of interest" description="Disordered" evidence="1">
    <location>
        <begin position="1"/>
        <end position="20"/>
    </location>
</feature>
<dbReference type="PANTHER" id="PTHR38436:SF3">
    <property type="entry name" value="CARBOXYMETHYLENEBUTENOLIDASE-RELATED"/>
    <property type="match status" value="1"/>
</dbReference>
<evidence type="ECO:0000256" key="1">
    <source>
        <dbReference type="SAM" id="MobiDB-lite"/>
    </source>
</evidence>
<dbReference type="InParanoid" id="A0A1Y2CXK3"/>
<keyword evidence="4" id="KW-1185">Reference proteome</keyword>
<dbReference type="STRING" id="106004.A0A1Y2CXK3"/>
<reference evidence="3 4" key="1">
    <citation type="submission" date="2016-07" db="EMBL/GenBank/DDBJ databases">
        <title>Pervasive Adenine N6-methylation of Active Genes in Fungi.</title>
        <authorList>
            <consortium name="DOE Joint Genome Institute"/>
            <person name="Mondo S.J."/>
            <person name="Dannebaum R.O."/>
            <person name="Kuo R.C."/>
            <person name="Labutti K."/>
            <person name="Haridas S."/>
            <person name="Kuo A."/>
            <person name="Salamov A."/>
            <person name="Ahrendt S.R."/>
            <person name="Lipzen A."/>
            <person name="Sullivan W."/>
            <person name="Andreopoulos W.B."/>
            <person name="Clum A."/>
            <person name="Lindquist E."/>
            <person name="Daum C."/>
            <person name="Ramamoorthy G.K."/>
            <person name="Gryganskyi A."/>
            <person name="Culley D."/>
            <person name="Magnuson J.K."/>
            <person name="James T.Y."/>
            <person name="O'Malley M.A."/>
            <person name="Stajich J.E."/>
            <person name="Spatafora J.W."/>
            <person name="Visel A."/>
            <person name="Grigoriev I.V."/>
        </authorList>
    </citation>
    <scope>NUCLEOTIDE SEQUENCE [LARGE SCALE GENOMIC DNA]</scope>
    <source>
        <strain evidence="3 4">62-1032</strain>
    </source>
</reference>
<dbReference type="PANTHER" id="PTHR38436">
    <property type="entry name" value="POLYKETIDE CYCLASE SNOAL-LIKE DOMAIN"/>
    <property type="match status" value="1"/>
</dbReference>
<name>A0A1Y2CXK3_9BASI</name>
<dbReference type="InterPro" id="IPR009959">
    <property type="entry name" value="Cyclase_SnoaL-like"/>
</dbReference>
<dbReference type="SUPFAM" id="SSF54427">
    <property type="entry name" value="NTF2-like"/>
    <property type="match status" value="1"/>
</dbReference>
<proteinExistence type="predicted"/>
<sequence>MPTQNLAYATKYDAEAESERPVALPSAPLVTLASNVSLQPPLTHRGSGPGLVLLLPPLPTEGSLEAQQPKGWKKPLDPPPQYKWAEEGYAVLEMVVARDAVGDASGAWDLKRTLAEGVQKLQELKECEGEHIGVVVYEPTILAEVLVLLPTYPALKVLVSYFPLPLPSPVPTMLHLAVSAEETTSCPSAKVYRYTNNSPFFPLPTYPGSYDPTSASVAHSRILEFFKRPSNLAGPIFDLEELWDLHTFYEFEDRSVAKTMGTMVAEPYVNHIPTMTGGIGRKALSEFYRDHFIFSNPSDTLNTLVSRTVGIDRVVDEFVMTLTHNQPVDWLIPGIPATGKALSVPMTAVVCIRGDRLYHEHISWDQATVLKQLGLLPTHVPFPHTVPAFAAQGTKLEVSLPVLGAETAVKLLDKDAVESNGLFGKQYGVRKA</sequence>
<evidence type="ECO:0000313" key="3">
    <source>
        <dbReference type="EMBL" id="ORY51769.1"/>
    </source>
</evidence>
<dbReference type="Gene3D" id="3.10.450.50">
    <property type="match status" value="1"/>
</dbReference>
<evidence type="ECO:0000259" key="2">
    <source>
        <dbReference type="Pfam" id="PF12680"/>
    </source>
</evidence>
<dbReference type="OrthoDB" id="5440at2759"/>
<dbReference type="Proteomes" id="UP000193467">
    <property type="component" value="Unassembled WGS sequence"/>
</dbReference>
<gene>
    <name evidence="3" type="ORF">BCR35DRAFT_310685</name>
</gene>
<organism evidence="3 4">
    <name type="scientific">Leucosporidium creatinivorum</name>
    <dbReference type="NCBI Taxonomy" id="106004"/>
    <lineage>
        <taxon>Eukaryota</taxon>
        <taxon>Fungi</taxon>
        <taxon>Dikarya</taxon>
        <taxon>Basidiomycota</taxon>
        <taxon>Pucciniomycotina</taxon>
        <taxon>Microbotryomycetes</taxon>
        <taxon>Leucosporidiales</taxon>
        <taxon>Leucosporidium</taxon>
    </lineage>
</organism>
<dbReference type="AlphaFoldDB" id="A0A1Y2CXK3"/>
<dbReference type="InterPro" id="IPR032710">
    <property type="entry name" value="NTF2-like_dom_sf"/>
</dbReference>